<evidence type="ECO:0000256" key="4">
    <source>
        <dbReference type="ARBA" id="ARBA00023125"/>
    </source>
</evidence>
<feature type="compositionally biased region" description="Basic and acidic residues" evidence="7">
    <location>
        <begin position="1078"/>
        <end position="1091"/>
    </location>
</feature>
<dbReference type="InterPro" id="IPR016032">
    <property type="entry name" value="Sig_transdc_resp-reg_C-effctor"/>
</dbReference>
<dbReference type="PRINTS" id="PR00364">
    <property type="entry name" value="DISEASERSIST"/>
</dbReference>
<dbReference type="Pfam" id="PF03704">
    <property type="entry name" value="BTAD"/>
    <property type="match status" value="1"/>
</dbReference>
<dbReference type="SMART" id="SM00862">
    <property type="entry name" value="Trans_reg_C"/>
    <property type="match status" value="1"/>
</dbReference>
<dbReference type="InterPro" id="IPR019734">
    <property type="entry name" value="TPR_rpt"/>
</dbReference>
<dbReference type="Gene3D" id="1.25.40.10">
    <property type="entry name" value="Tetratricopeptide repeat domain"/>
    <property type="match status" value="2"/>
</dbReference>
<dbReference type="InterPro" id="IPR051677">
    <property type="entry name" value="AfsR-DnrI-RedD_regulator"/>
</dbReference>
<dbReference type="InterPro" id="IPR027417">
    <property type="entry name" value="P-loop_NTPase"/>
</dbReference>
<dbReference type="AlphaFoldDB" id="W8QPT2"/>
<keyword evidence="5" id="KW-0804">Transcription</keyword>
<organism evidence="9">
    <name type="scientific">Streptomyces bottropensis</name>
    <dbReference type="NCBI Taxonomy" id="42235"/>
    <lineage>
        <taxon>Bacteria</taxon>
        <taxon>Bacillati</taxon>
        <taxon>Actinomycetota</taxon>
        <taxon>Actinomycetes</taxon>
        <taxon>Kitasatosporales</taxon>
        <taxon>Streptomycetaceae</taxon>
        <taxon>Streptomyces</taxon>
    </lineage>
</organism>
<dbReference type="CDD" id="cd15831">
    <property type="entry name" value="BTAD"/>
    <property type="match status" value="1"/>
</dbReference>
<sequence>MWPGSHGGGPLRKHVLLWRWARLTVRRGTDGAGVHVNGEHASIYDFRILGPLAVLTGGRELTVSSPKQRVLLASLLLRADRVVTSDELIRRLWDDQPPRDTRAALHVHTTRLRALLRESLDVGDPPVIETHPGGYRLAMDSAALDLTRYRKAADEARLARGRGDTARELAALERALAEWRGDPFETVPSASLQTEAVPQLAEERLTLVERRFALLLDLGGSADIIPQLRALAAEHPVRERLREYLMRALHRTGQVAAALEEYRDYYRMLDRELGLPPGQELQELHRQLLAETGELHTPQAGPSGRRAYAVREVHRTAGVQPTNPSAPWVVQRQLPPEATHFVGREELLEEVVAALTPRQRAAVPLVSLVGPPGVGKTALALRAAHRLSPAYPDGQWYIRLHDACGGARPVHDIIAELLHASGADVSVLPTERHQLTGVLRSRLADRRVLIVIDDVNNSEQVPDLLPGSPSCAVLALHREYRPDLVAVYGARSFTLDLLSQKEGEQVLTAVLGRAPETLCATAVTELVELCGRLPLALRIAAGHLAGRPWRSVESFAEALREGDPLELLALGDSPSTAVRAAFGVAYESLPALSRRFFRLLGVVGDMAFTALTAAQLADCEPQVADQLLDKLAAAQLIEVSSQDTYRFHSLIALYAAERSIEEDGPADRRQALNRLCRWYLRRTDEAVRSCYPGFLRVFRPDPHGPDIEVEPRAAQEWLRVEQSNLVALVVRAADEHLDEVCVRLVDMLRGYFTLGRLQTDWLTIAQAGLRAARSLGDQRATAVMRLSVGLALQGLNRLPDAARELRLAHREFIRLGVRDFEAVTVNAIAMNQLQRPTKHIDSAVTLLERGLEISRHLELRHVEARGLMYLGMARHSQGRLHVAEAHFSRAAAILDEDGVQRSRPEVLARLGAVHADLREWDAAMANLSLALSLSKEFNAPHSTVLASYGLAQVYACNSYVDLAYQHAESAVVIARDHGYVALEANARNTLGGLHLIRGRSADAREEFTRTLAIAERIGHPQSEAHALIGLGRLELAGGRPAEAYQLGARAVTVADGSGLLLLRAQAEELCRRTGNTPGREHPESAGRRADDSGTVLPEASGSLHALFPECSA</sequence>
<protein>
    <submittedName>
        <fullName evidence="9">SARP regulatory protein</fullName>
    </submittedName>
</protein>
<dbReference type="Gene3D" id="3.40.50.300">
    <property type="entry name" value="P-loop containing nucleotide triphosphate hydrolases"/>
    <property type="match status" value="1"/>
</dbReference>
<dbReference type="CDD" id="cd00383">
    <property type="entry name" value="trans_reg_C"/>
    <property type="match status" value="1"/>
</dbReference>
<dbReference type="GO" id="GO:0000160">
    <property type="term" value="P:phosphorelay signal transduction system"/>
    <property type="evidence" value="ECO:0007669"/>
    <property type="project" value="UniProtKB-KW"/>
</dbReference>
<dbReference type="GO" id="GO:0006355">
    <property type="term" value="P:regulation of DNA-templated transcription"/>
    <property type="evidence" value="ECO:0007669"/>
    <property type="project" value="InterPro"/>
</dbReference>
<evidence type="ECO:0000256" key="6">
    <source>
        <dbReference type="PROSITE-ProRule" id="PRU01091"/>
    </source>
</evidence>
<evidence type="ECO:0000256" key="5">
    <source>
        <dbReference type="ARBA" id="ARBA00023163"/>
    </source>
</evidence>
<evidence type="ECO:0000313" key="9">
    <source>
        <dbReference type="EMBL" id="AHL46726.1"/>
    </source>
</evidence>
<reference evidence="9" key="1">
    <citation type="submission" date="2014-02" db="EMBL/GenBank/DDBJ databases">
        <authorList>
            <person name="Yan X."/>
            <person name="Probst K."/>
            <person name="Linnenbrink A."/>
            <person name="Arnold M."/>
            <person name="Paululat T."/>
            <person name="Zeeck A."/>
            <person name="Bechthold A."/>
        </authorList>
    </citation>
    <scope>NUCLEOTIDE SEQUENCE</scope>
    <source>
        <strain evidence="9">Goe C4/4</strain>
    </source>
</reference>
<dbReference type="Gene3D" id="1.10.10.10">
    <property type="entry name" value="Winged helix-like DNA-binding domain superfamily/Winged helix DNA-binding domain"/>
    <property type="match status" value="1"/>
</dbReference>
<evidence type="ECO:0000256" key="1">
    <source>
        <dbReference type="ARBA" id="ARBA00005820"/>
    </source>
</evidence>
<dbReference type="PANTHER" id="PTHR35807">
    <property type="entry name" value="TRANSCRIPTIONAL REGULATOR REDD-RELATED"/>
    <property type="match status" value="1"/>
</dbReference>
<evidence type="ECO:0000259" key="8">
    <source>
        <dbReference type="PROSITE" id="PS51755"/>
    </source>
</evidence>
<dbReference type="Pfam" id="PF13191">
    <property type="entry name" value="AAA_16"/>
    <property type="match status" value="1"/>
</dbReference>
<gene>
    <name evidence="9" type="primary">rslR3</name>
</gene>
<dbReference type="PROSITE" id="PS51755">
    <property type="entry name" value="OMPR_PHOB"/>
    <property type="match status" value="1"/>
</dbReference>
<feature type="domain" description="OmpR/PhoB-type" evidence="8">
    <location>
        <begin position="32"/>
        <end position="139"/>
    </location>
</feature>
<dbReference type="Pfam" id="PF00486">
    <property type="entry name" value="Trans_reg_C"/>
    <property type="match status" value="1"/>
</dbReference>
<accession>W8QPT2</accession>
<dbReference type="SUPFAM" id="SSF48452">
    <property type="entry name" value="TPR-like"/>
    <property type="match status" value="3"/>
</dbReference>
<comment type="similarity">
    <text evidence="1">Belongs to the AfsR/DnrI/RedD regulatory family.</text>
</comment>
<name>W8QPT2_9ACTN</name>
<feature type="DNA-binding region" description="OmpR/PhoB-type" evidence="6">
    <location>
        <begin position="32"/>
        <end position="139"/>
    </location>
</feature>
<dbReference type="EMBL" id="KJ437438">
    <property type="protein sequence ID" value="AHL46726.1"/>
    <property type="molecule type" value="Genomic_DNA"/>
</dbReference>
<dbReference type="InterPro" id="IPR011990">
    <property type="entry name" value="TPR-like_helical_dom_sf"/>
</dbReference>
<dbReference type="PANTHER" id="PTHR35807:SF1">
    <property type="entry name" value="TRANSCRIPTIONAL REGULATOR REDD"/>
    <property type="match status" value="1"/>
</dbReference>
<dbReference type="InterPro" id="IPR041664">
    <property type="entry name" value="AAA_16"/>
</dbReference>
<dbReference type="GO" id="GO:0043531">
    <property type="term" value="F:ADP binding"/>
    <property type="evidence" value="ECO:0007669"/>
    <property type="project" value="InterPro"/>
</dbReference>
<keyword evidence="2" id="KW-0902">Two-component regulatory system</keyword>
<evidence type="ECO:0000256" key="3">
    <source>
        <dbReference type="ARBA" id="ARBA00023015"/>
    </source>
</evidence>
<evidence type="ECO:0000256" key="7">
    <source>
        <dbReference type="SAM" id="MobiDB-lite"/>
    </source>
</evidence>
<dbReference type="GO" id="GO:0003677">
    <property type="term" value="F:DNA binding"/>
    <property type="evidence" value="ECO:0007669"/>
    <property type="project" value="UniProtKB-UniRule"/>
</dbReference>
<evidence type="ECO:0000256" key="2">
    <source>
        <dbReference type="ARBA" id="ARBA00023012"/>
    </source>
</evidence>
<dbReference type="Pfam" id="PF13424">
    <property type="entry name" value="TPR_12"/>
    <property type="match status" value="1"/>
</dbReference>
<keyword evidence="4 6" id="KW-0238">DNA-binding</keyword>
<dbReference type="SMART" id="SM00028">
    <property type="entry name" value="TPR"/>
    <property type="match status" value="5"/>
</dbReference>
<dbReference type="InterPro" id="IPR005158">
    <property type="entry name" value="BTAD"/>
</dbReference>
<dbReference type="SMART" id="SM01043">
    <property type="entry name" value="BTAD"/>
    <property type="match status" value="1"/>
</dbReference>
<keyword evidence="3" id="KW-0805">Transcription regulation</keyword>
<dbReference type="InterPro" id="IPR001867">
    <property type="entry name" value="OmpR/PhoB-type_DNA-bd"/>
</dbReference>
<proteinExistence type="inferred from homology"/>
<dbReference type="SUPFAM" id="SSF46894">
    <property type="entry name" value="C-terminal effector domain of the bipartite response regulators"/>
    <property type="match status" value="1"/>
</dbReference>
<dbReference type="SUPFAM" id="SSF52540">
    <property type="entry name" value="P-loop containing nucleoside triphosphate hydrolases"/>
    <property type="match status" value="1"/>
</dbReference>
<feature type="region of interest" description="Disordered" evidence="7">
    <location>
        <begin position="1072"/>
        <end position="1098"/>
    </location>
</feature>
<dbReference type="InterPro" id="IPR036388">
    <property type="entry name" value="WH-like_DNA-bd_sf"/>
</dbReference>